<evidence type="ECO:0000313" key="3">
    <source>
        <dbReference type="Proteomes" id="UP000660380"/>
    </source>
</evidence>
<feature type="compositionally biased region" description="Polar residues" evidence="1">
    <location>
        <begin position="1"/>
        <end position="20"/>
    </location>
</feature>
<sequence length="230" mass="26134">MLRSPTDSIEPNQNGSNSEPQDFADGNSYGDVSGMGSVEIQQELNRLEEMILSSFHIPLTRRTLVDEEKLLDQLDFIRVSLPSVFQEAAAIIEQKQEILLEAEEYGQQVVEAAQAKRAQILAESDIIRQAEREAQMLRQEVQQECDAMMEETLAEIERKRRACQQELEEIRTQAIAQAQEIENGADTYADSVLENIEQNLSDMLRVIRNGREQLYPDTPPQRNSSPGKKK</sequence>
<feature type="region of interest" description="Disordered" evidence="1">
    <location>
        <begin position="1"/>
        <end position="34"/>
    </location>
</feature>
<feature type="region of interest" description="Disordered" evidence="1">
    <location>
        <begin position="210"/>
        <end position="230"/>
    </location>
</feature>
<dbReference type="RefSeq" id="WP_144238328.1">
    <property type="nucleotide sequence ID" value="NZ_JACJTA010000001.1"/>
</dbReference>
<gene>
    <name evidence="2" type="ORF">H6G81_00055</name>
</gene>
<feature type="compositionally biased region" description="Polar residues" evidence="1">
    <location>
        <begin position="220"/>
        <end position="230"/>
    </location>
</feature>
<accession>A0ABR8GIC7</accession>
<dbReference type="EMBL" id="JACJTA010000001">
    <property type="protein sequence ID" value="MBD2602948.1"/>
    <property type="molecule type" value="Genomic_DNA"/>
</dbReference>
<dbReference type="Proteomes" id="UP000660380">
    <property type="component" value="Unassembled WGS sequence"/>
</dbReference>
<comment type="caution">
    <text evidence="2">The sequence shown here is derived from an EMBL/GenBank/DDBJ whole genome shotgun (WGS) entry which is preliminary data.</text>
</comment>
<evidence type="ECO:0000256" key="1">
    <source>
        <dbReference type="SAM" id="MobiDB-lite"/>
    </source>
</evidence>
<evidence type="ECO:0000313" key="2">
    <source>
        <dbReference type="EMBL" id="MBD2602948.1"/>
    </source>
</evidence>
<name>A0ABR8GIC7_9CYAN</name>
<reference evidence="2 3" key="1">
    <citation type="journal article" date="2020" name="ISME J.">
        <title>Comparative genomics reveals insights into cyanobacterial evolution and habitat adaptation.</title>
        <authorList>
            <person name="Chen M.Y."/>
            <person name="Teng W.K."/>
            <person name="Zhao L."/>
            <person name="Hu C.X."/>
            <person name="Zhou Y.K."/>
            <person name="Han B.P."/>
            <person name="Song L.R."/>
            <person name="Shu W.S."/>
        </authorList>
    </citation>
    <scope>NUCLEOTIDE SEQUENCE [LARGE SCALE GENOMIC DNA]</scope>
    <source>
        <strain evidence="2 3">FACHB-248</strain>
    </source>
</reference>
<protein>
    <submittedName>
        <fullName evidence="2">DivIVA domain-containing protein</fullName>
    </submittedName>
</protein>
<organism evidence="2 3">
    <name type="scientific">Scytonema hofmannii FACHB-248</name>
    <dbReference type="NCBI Taxonomy" id="1842502"/>
    <lineage>
        <taxon>Bacteria</taxon>
        <taxon>Bacillati</taxon>
        <taxon>Cyanobacteriota</taxon>
        <taxon>Cyanophyceae</taxon>
        <taxon>Nostocales</taxon>
        <taxon>Scytonemataceae</taxon>
        <taxon>Scytonema</taxon>
    </lineage>
</organism>
<keyword evidence="3" id="KW-1185">Reference proteome</keyword>
<proteinExistence type="predicted"/>